<dbReference type="Proteomes" id="UP000704712">
    <property type="component" value="Unassembled WGS sequence"/>
</dbReference>
<evidence type="ECO:0000313" key="2">
    <source>
        <dbReference type="EMBL" id="KAF4138972.1"/>
    </source>
</evidence>
<dbReference type="EMBL" id="WSZM01001193">
    <property type="protein sequence ID" value="KAF4028008.1"/>
    <property type="molecule type" value="Genomic_DNA"/>
</dbReference>
<organism evidence="1 3">
    <name type="scientific">Phytophthora infestans</name>
    <name type="common">Potato late blight agent</name>
    <name type="synonym">Botrytis infestans</name>
    <dbReference type="NCBI Taxonomy" id="4787"/>
    <lineage>
        <taxon>Eukaryota</taxon>
        <taxon>Sar</taxon>
        <taxon>Stramenopiles</taxon>
        <taxon>Oomycota</taxon>
        <taxon>Peronosporomycetes</taxon>
        <taxon>Peronosporales</taxon>
        <taxon>Peronosporaceae</taxon>
        <taxon>Phytophthora</taxon>
    </lineage>
</organism>
<name>A0A833W3C7_PHYIN</name>
<dbReference type="EMBL" id="JAACNO010001608">
    <property type="protein sequence ID" value="KAF4138972.1"/>
    <property type="molecule type" value="Genomic_DNA"/>
</dbReference>
<dbReference type="Proteomes" id="UP000602510">
    <property type="component" value="Unassembled WGS sequence"/>
</dbReference>
<keyword evidence="3" id="KW-1185">Reference proteome</keyword>
<comment type="caution">
    <text evidence="1">The sequence shown here is derived from an EMBL/GenBank/DDBJ whole genome shotgun (WGS) entry which is preliminary data.</text>
</comment>
<evidence type="ECO:0000313" key="1">
    <source>
        <dbReference type="EMBL" id="KAF4028008.1"/>
    </source>
</evidence>
<evidence type="ECO:0000313" key="3">
    <source>
        <dbReference type="Proteomes" id="UP000602510"/>
    </source>
</evidence>
<gene>
    <name evidence="1" type="ORF">GN244_ATG20337</name>
    <name evidence="2" type="ORF">GN958_ATG11929</name>
</gene>
<accession>A0A833W3C7</accession>
<proteinExistence type="predicted"/>
<reference evidence="1" key="1">
    <citation type="submission" date="2020-04" db="EMBL/GenBank/DDBJ databases">
        <title>Hybrid Assembly of Korean Phytophthora infestans isolates.</title>
        <authorList>
            <person name="Prokchorchik M."/>
            <person name="Lee Y."/>
            <person name="Seo J."/>
            <person name="Cho J.-H."/>
            <person name="Park Y.-E."/>
            <person name="Jang D.-C."/>
            <person name="Im J.-S."/>
            <person name="Choi J.-G."/>
            <person name="Park H.-J."/>
            <person name="Lee G.-B."/>
            <person name="Lee Y.-G."/>
            <person name="Hong S.-Y."/>
            <person name="Cho K."/>
            <person name="Sohn K.H."/>
        </authorList>
    </citation>
    <scope>NUCLEOTIDE SEQUENCE</scope>
    <source>
        <strain evidence="1">KR_1_A1</strain>
        <strain evidence="2">KR_2_A2</strain>
    </source>
</reference>
<dbReference type="AlphaFoldDB" id="A0A833W3C7"/>
<protein>
    <submittedName>
        <fullName evidence="1">Uncharacterized protein</fullName>
    </submittedName>
</protein>
<sequence>MHFNAPLSRPARHTVSSLDVASKRSRGKTAEDMFIDLKLDKKGGHLFENPALVTWVSYVNKLDKKFLDEFSVINILMKHLDADDMDLARVLTNAEFQAKTKGETAISETIGHLRQLQFRQWMNVYGLDLTKVSGKLNKHPDSKENLGIILSFRNFYKANGGIL</sequence>